<organism evidence="1 2">
    <name type="scientific">Datura stramonium</name>
    <name type="common">Jimsonweed</name>
    <name type="synonym">Common thornapple</name>
    <dbReference type="NCBI Taxonomy" id="4076"/>
    <lineage>
        <taxon>Eukaryota</taxon>
        <taxon>Viridiplantae</taxon>
        <taxon>Streptophyta</taxon>
        <taxon>Embryophyta</taxon>
        <taxon>Tracheophyta</taxon>
        <taxon>Spermatophyta</taxon>
        <taxon>Magnoliopsida</taxon>
        <taxon>eudicotyledons</taxon>
        <taxon>Gunneridae</taxon>
        <taxon>Pentapetalae</taxon>
        <taxon>asterids</taxon>
        <taxon>lamiids</taxon>
        <taxon>Solanales</taxon>
        <taxon>Solanaceae</taxon>
        <taxon>Solanoideae</taxon>
        <taxon>Datureae</taxon>
        <taxon>Datura</taxon>
    </lineage>
</organism>
<keyword evidence="2" id="KW-1185">Reference proteome</keyword>
<comment type="caution">
    <text evidence="1">The sequence shown here is derived from an EMBL/GenBank/DDBJ whole genome shotgun (WGS) entry which is preliminary data.</text>
</comment>
<proteinExistence type="predicted"/>
<name>A0ABS8T169_DATST</name>
<gene>
    <name evidence="1" type="ORF">HAX54_000542</name>
</gene>
<evidence type="ECO:0000313" key="2">
    <source>
        <dbReference type="Proteomes" id="UP000823775"/>
    </source>
</evidence>
<accession>A0ABS8T169</accession>
<reference evidence="1 2" key="1">
    <citation type="journal article" date="2021" name="BMC Genomics">
        <title>Datura genome reveals duplications of psychoactive alkaloid biosynthetic genes and high mutation rate following tissue culture.</title>
        <authorList>
            <person name="Rajewski A."/>
            <person name="Carter-House D."/>
            <person name="Stajich J."/>
            <person name="Litt A."/>
        </authorList>
    </citation>
    <scope>NUCLEOTIDE SEQUENCE [LARGE SCALE GENOMIC DNA]</scope>
    <source>
        <strain evidence="1">AR-01</strain>
    </source>
</reference>
<protein>
    <submittedName>
        <fullName evidence="1">Uncharacterized protein</fullName>
    </submittedName>
</protein>
<dbReference type="Proteomes" id="UP000823775">
    <property type="component" value="Unassembled WGS sequence"/>
</dbReference>
<evidence type="ECO:0000313" key="1">
    <source>
        <dbReference type="EMBL" id="MCD7465089.1"/>
    </source>
</evidence>
<sequence length="117" mass="13115">MMEEMTNWGFDGFGAIDGTPHQVKNFREKNLRLVLWLVPSTRTVHSAGRLYNLGLCFGRGFLATRDAVVKVKSSKVTMKVDGQEAGFDVFKAAKLPPHHEEMKAIMAIELKLSHTNL</sequence>
<dbReference type="EMBL" id="JACEIK010001016">
    <property type="protein sequence ID" value="MCD7465089.1"/>
    <property type="molecule type" value="Genomic_DNA"/>
</dbReference>